<gene>
    <name evidence="5" type="primary">nat8l2</name>
</gene>
<evidence type="ECO:0000259" key="3">
    <source>
        <dbReference type="PROSITE" id="PS51186"/>
    </source>
</evidence>
<evidence type="ECO:0000256" key="1">
    <source>
        <dbReference type="ARBA" id="ARBA00022679"/>
    </source>
</evidence>
<dbReference type="InterPro" id="IPR000182">
    <property type="entry name" value="GNAT_dom"/>
</dbReference>
<keyword evidence="1" id="KW-0808">Transferase</keyword>
<accession>A0A6P3W8U5</accession>
<dbReference type="Proteomes" id="UP000515152">
    <property type="component" value="Chromosome 5"/>
</dbReference>
<feature type="transmembrane region" description="Helical" evidence="2">
    <location>
        <begin position="40"/>
        <end position="61"/>
    </location>
</feature>
<dbReference type="PANTHER" id="PTHR13947:SF58">
    <property type="entry name" value="8B (PUTATIVE,_PSEUDO-RELATED"/>
    <property type="match status" value="1"/>
</dbReference>
<keyword evidence="2" id="KW-1133">Transmembrane helix</keyword>
<dbReference type="CDD" id="cd04301">
    <property type="entry name" value="NAT_SF"/>
    <property type="match status" value="1"/>
</dbReference>
<reference evidence="5" key="1">
    <citation type="submission" date="2025-08" db="UniProtKB">
        <authorList>
            <consortium name="RefSeq"/>
        </authorList>
    </citation>
    <scope>IDENTIFICATION</scope>
</reference>
<keyword evidence="2" id="KW-0812">Transmembrane</keyword>
<dbReference type="InterPro" id="IPR050769">
    <property type="entry name" value="NAT_camello-type"/>
</dbReference>
<dbReference type="Gene3D" id="3.40.630.30">
    <property type="match status" value="1"/>
</dbReference>
<dbReference type="InterPro" id="IPR016181">
    <property type="entry name" value="Acyl_CoA_acyltransferase"/>
</dbReference>
<dbReference type="PROSITE" id="PS51186">
    <property type="entry name" value="GNAT"/>
    <property type="match status" value="1"/>
</dbReference>
<dbReference type="RefSeq" id="XP_012691667.2">
    <property type="nucleotide sequence ID" value="XM_012836213.3"/>
</dbReference>
<evidence type="ECO:0000313" key="4">
    <source>
        <dbReference type="Proteomes" id="UP000515152"/>
    </source>
</evidence>
<feature type="domain" description="N-acetyltransferase" evidence="3">
    <location>
        <begin position="82"/>
        <end position="225"/>
    </location>
</feature>
<dbReference type="SUPFAM" id="SSF55729">
    <property type="entry name" value="Acyl-CoA N-acyltransferases (Nat)"/>
    <property type="match status" value="1"/>
</dbReference>
<dbReference type="PANTHER" id="PTHR13947">
    <property type="entry name" value="GNAT FAMILY N-ACETYLTRANSFERASE"/>
    <property type="match status" value="1"/>
</dbReference>
<name>A0A6P3W8U5_CLUHA</name>
<dbReference type="Pfam" id="PF00583">
    <property type="entry name" value="Acetyltransf_1"/>
    <property type="match status" value="1"/>
</dbReference>
<dbReference type="CTD" id="100004652"/>
<dbReference type="AlphaFoldDB" id="A0A6P3W8U5"/>
<organism evidence="4 5">
    <name type="scientific">Clupea harengus</name>
    <name type="common">Atlantic herring</name>
    <dbReference type="NCBI Taxonomy" id="7950"/>
    <lineage>
        <taxon>Eukaryota</taxon>
        <taxon>Metazoa</taxon>
        <taxon>Chordata</taxon>
        <taxon>Craniata</taxon>
        <taxon>Vertebrata</taxon>
        <taxon>Euteleostomi</taxon>
        <taxon>Actinopterygii</taxon>
        <taxon>Neopterygii</taxon>
        <taxon>Teleostei</taxon>
        <taxon>Clupei</taxon>
        <taxon>Clupeiformes</taxon>
        <taxon>Clupeoidei</taxon>
        <taxon>Clupeidae</taxon>
        <taxon>Clupea</taxon>
    </lineage>
</organism>
<evidence type="ECO:0000256" key="2">
    <source>
        <dbReference type="SAM" id="Phobius"/>
    </source>
</evidence>
<proteinExistence type="predicted"/>
<dbReference type="KEGG" id="char:105907821"/>
<sequence length="225" mass="24948">MHVVIRRFRTTDGDAIRALFRDGIQEHINPSFTHAMLQPLYLGLTLFLSAGGFLMGGWVVAACTGGAWLGLVYYCCHELYAGFVRERLRTDMQDIQSSYLSDADNCFFVADTEVNGRSECMGMVAVTGKTEAGSGQRYGELFRMIVSSASRRTGLGTRLAQTAVDFCKERGFSKVVLETSSTQTSAVALYNKMGFTLTHTHTTTESPHWVTSLTRVIILRMEKTL</sequence>
<keyword evidence="4" id="KW-1185">Reference proteome</keyword>
<dbReference type="OrthoDB" id="41532at2759"/>
<evidence type="ECO:0000313" key="5">
    <source>
        <dbReference type="RefSeq" id="XP_012691667.2"/>
    </source>
</evidence>
<dbReference type="GeneID" id="105907821"/>
<keyword evidence="2" id="KW-0472">Membrane</keyword>
<dbReference type="GO" id="GO:0008080">
    <property type="term" value="F:N-acetyltransferase activity"/>
    <property type="evidence" value="ECO:0007669"/>
    <property type="project" value="InterPro"/>
</dbReference>
<feature type="transmembrane region" description="Helical" evidence="2">
    <location>
        <begin position="67"/>
        <end position="84"/>
    </location>
</feature>
<protein>
    <submittedName>
        <fullName evidence="5">N-acetyltransferase 8-like 2</fullName>
    </submittedName>
</protein>